<evidence type="ECO:0000256" key="1">
    <source>
        <dbReference type="SAM" id="SignalP"/>
    </source>
</evidence>
<protein>
    <submittedName>
        <fullName evidence="2">Extracellular solute-binding protein</fullName>
    </submittedName>
</protein>
<evidence type="ECO:0000313" key="2">
    <source>
        <dbReference type="EMBL" id="TXL57751.1"/>
    </source>
</evidence>
<dbReference type="RefSeq" id="WP_147687276.1">
    <property type="nucleotide sequence ID" value="NZ_VDUX01000006.1"/>
</dbReference>
<comment type="caution">
    <text evidence="2">The sequence shown here is derived from an EMBL/GenBank/DDBJ whole genome shotgun (WGS) entry which is preliminary data.</text>
</comment>
<keyword evidence="3" id="KW-1185">Reference proteome</keyword>
<organism evidence="2 3">
    <name type="scientific">Aeromicrobium terrae</name>
    <dbReference type="NCBI Taxonomy" id="2498846"/>
    <lineage>
        <taxon>Bacteria</taxon>
        <taxon>Bacillati</taxon>
        <taxon>Actinomycetota</taxon>
        <taxon>Actinomycetes</taxon>
        <taxon>Propionibacteriales</taxon>
        <taxon>Nocardioidaceae</taxon>
        <taxon>Aeromicrobium</taxon>
    </lineage>
</organism>
<dbReference type="Gene3D" id="3.40.190.10">
    <property type="entry name" value="Periplasmic binding protein-like II"/>
    <property type="match status" value="1"/>
</dbReference>
<feature type="chain" id="PRO_5023066704" evidence="1">
    <location>
        <begin position="29"/>
        <end position="429"/>
    </location>
</feature>
<accession>A0A5C8NFK0</accession>
<sequence length="429" mass="46644">MQNNSTRRWRRTLALGAAATLVGGLASACGSDDGSSSSLGKNDTLTITTFGDFGYADVIKKWNDDPDRPFKIKETRVAEWDTWKQTLTSDLQAGHGLTDVVAIEGDAMPQFLSEGASDQFVDLTDSSLDKRWVEYKYKAGQTADGKQIGYPTDAGPEAFCYRADLFKKAGLPSDRDDVAKIFATWDSYFAAGRDFVKAMPKTAWYDASGSIAQAMLNQVEFPFQTADNKIDVENDGLKNVYKTVTDNAKTLSTRAVQWSDDWTANFTNDGFATLPCPGWMFANVKSSAPKVKGWDIVDAFPGGGGNWGGSFLAVPKTSKHQKEAKQVASWLTDTEQQIGAFEKAGAYPANLAAEEQLTTTGKPDPYFNDAPTAQILANRAKAVPPGVPYKGDKYSDILGLLQTAIQRVDEGKSADSSWKTFTQAVARLS</sequence>
<dbReference type="EMBL" id="VDUX01000006">
    <property type="protein sequence ID" value="TXL57751.1"/>
    <property type="molecule type" value="Genomic_DNA"/>
</dbReference>
<name>A0A5C8NFK0_9ACTN</name>
<dbReference type="Pfam" id="PF13416">
    <property type="entry name" value="SBP_bac_8"/>
    <property type="match status" value="1"/>
</dbReference>
<dbReference type="InterPro" id="IPR006059">
    <property type="entry name" value="SBP"/>
</dbReference>
<dbReference type="SUPFAM" id="SSF53850">
    <property type="entry name" value="Periplasmic binding protein-like II"/>
    <property type="match status" value="1"/>
</dbReference>
<dbReference type="PANTHER" id="PTHR43649">
    <property type="entry name" value="ARABINOSE-BINDING PROTEIN-RELATED"/>
    <property type="match status" value="1"/>
</dbReference>
<reference evidence="2 3" key="1">
    <citation type="submission" date="2019-06" db="EMBL/GenBank/DDBJ databases">
        <title>Aeromicrobium sp. nov., isolated from a maize field.</title>
        <authorList>
            <person name="Lin S.-Y."/>
            <person name="Tsai C.-F."/>
            <person name="Young C.-C."/>
        </authorList>
    </citation>
    <scope>NUCLEOTIDE SEQUENCE [LARGE SCALE GENOMIC DNA]</scope>
    <source>
        <strain evidence="2 3">CC-CFT486</strain>
    </source>
</reference>
<dbReference type="Proteomes" id="UP000321571">
    <property type="component" value="Unassembled WGS sequence"/>
</dbReference>
<keyword evidence="1" id="KW-0732">Signal</keyword>
<feature type="signal peptide" evidence="1">
    <location>
        <begin position="1"/>
        <end position="28"/>
    </location>
</feature>
<evidence type="ECO:0000313" key="3">
    <source>
        <dbReference type="Proteomes" id="UP000321571"/>
    </source>
</evidence>
<dbReference type="InterPro" id="IPR050490">
    <property type="entry name" value="Bact_solute-bd_prot1"/>
</dbReference>
<dbReference type="PANTHER" id="PTHR43649:SF32">
    <property type="entry name" value="SUGAR BINDING SECRETED PROTEIN"/>
    <property type="match status" value="1"/>
</dbReference>
<proteinExistence type="predicted"/>
<gene>
    <name evidence="2" type="ORF">FHP06_13340</name>
</gene>
<dbReference type="PROSITE" id="PS51257">
    <property type="entry name" value="PROKAR_LIPOPROTEIN"/>
    <property type="match status" value="1"/>
</dbReference>
<dbReference type="AlphaFoldDB" id="A0A5C8NFK0"/>
<dbReference type="OrthoDB" id="3226017at2"/>